<organism evidence="2 3">
    <name type="scientific">Sphingomonas jeddahensis</name>
    <dbReference type="NCBI Taxonomy" id="1915074"/>
    <lineage>
        <taxon>Bacteria</taxon>
        <taxon>Pseudomonadati</taxon>
        <taxon>Pseudomonadota</taxon>
        <taxon>Alphaproteobacteria</taxon>
        <taxon>Sphingomonadales</taxon>
        <taxon>Sphingomonadaceae</taxon>
        <taxon>Sphingomonas</taxon>
    </lineage>
</organism>
<dbReference type="AlphaFoldDB" id="A0A1V2ESF6"/>
<comment type="caution">
    <text evidence="2">The sequence shown here is derived from an EMBL/GenBank/DDBJ whole genome shotgun (WGS) entry which is preliminary data.</text>
</comment>
<dbReference type="Pfam" id="PF13548">
    <property type="entry name" value="DUF4126"/>
    <property type="match status" value="1"/>
</dbReference>
<dbReference type="Proteomes" id="UP000188729">
    <property type="component" value="Unassembled WGS sequence"/>
</dbReference>
<evidence type="ECO:0000313" key="3">
    <source>
        <dbReference type="Proteomes" id="UP000188729"/>
    </source>
</evidence>
<feature type="domain" description="DUF4126" evidence="1">
    <location>
        <begin position="7"/>
        <end position="145"/>
    </location>
</feature>
<evidence type="ECO:0000259" key="1">
    <source>
        <dbReference type="Pfam" id="PF13548"/>
    </source>
</evidence>
<accession>A0A1V2ESF6</accession>
<gene>
    <name evidence="2" type="ORF">SPHI_22680</name>
</gene>
<sequence>MLRSYLIGLAAGQRGIVPLAALAAAGRRGMLDEDMPLAKLFKNPLIAGGAVALSAAEMAGDKQKTAPDRIVPIGLAVRSITSAYAGAAVAPKGQRVTGAAIALGTALATSWIGWKLRVTAMERYGQTATGFVEDALVLATGLAAADPTLAGQTV</sequence>
<dbReference type="InterPro" id="IPR025196">
    <property type="entry name" value="DUF4126"/>
</dbReference>
<dbReference type="EMBL" id="MPSB01000010">
    <property type="protein sequence ID" value="ONF95601.1"/>
    <property type="molecule type" value="Genomic_DNA"/>
</dbReference>
<dbReference type="RefSeq" id="WP_076745078.1">
    <property type="nucleotide sequence ID" value="NZ_MPSB01000010.1"/>
</dbReference>
<reference evidence="2 3" key="1">
    <citation type="submission" date="2016-11" db="EMBL/GenBank/DDBJ databases">
        <title>Genome sequence of Sphingomonas jeddahensis G39.</title>
        <authorList>
            <person name="Poehlein A."/>
            <person name="Wuebbeler J.H."/>
            <person name="Steinbuechel A."/>
            <person name="Daniel R."/>
        </authorList>
    </citation>
    <scope>NUCLEOTIDE SEQUENCE [LARGE SCALE GENOMIC DNA]</scope>
    <source>
        <strain evidence="2 3">G39</strain>
    </source>
</reference>
<keyword evidence="3" id="KW-1185">Reference proteome</keyword>
<protein>
    <recommendedName>
        <fullName evidence="1">DUF4126 domain-containing protein</fullName>
    </recommendedName>
</protein>
<name>A0A1V2ESF6_9SPHN</name>
<evidence type="ECO:0000313" key="2">
    <source>
        <dbReference type="EMBL" id="ONF95601.1"/>
    </source>
</evidence>
<proteinExistence type="predicted"/>